<dbReference type="Pfam" id="PF01782">
    <property type="entry name" value="RimM"/>
    <property type="match status" value="1"/>
</dbReference>
<dbReference type="SUPFAM" id="SSF50447">
    <property type="entry name" value="Translation proteins"/>
    <property type="match status" value="1"/>
</dbReference>
<dbReference type="GeneID" id="82880622"/>
<keyword evidence="4 5" id="KW-0143">Chaperone</keyword>
<dbReference type="Gene3D" id="2.30.30.240">
    <property type="entry name" value="PRC-barrel domain"/>
    <property type="match status" value="1"/>
</dbReference>
<dbReference type="AlphaFoldDB" id="A0A1L7CMN0"/>
<evidence type="ECO:0000256" key="3">
    <source>
        <dbReference type="ARBA" id="ARBA00022552"/>
    </source>
</evidence>
<keyword evidence="1 5" id="KW-0963">Cytoplasm</keyword>
<dbReference type="Proteomes" id="UP000185479">
    <property type="component" value="Chromosome"/>
</dbReference>
<name>A0A1L7CMN0_CORFL</name>
<feature type="domain" description="Ribosome maturation factor RimM PRC barrel" evidence="7">
    <location>
        <begin position="97"/>
        <end position="163"/>
    </location>
</feature>
<comment type="function">
    <text evidence="5">An accessory protein needed during the final step in the assembly of 30S ribosomal subunit, possibly for assembly of the head region. Essential for efficient processing of 16S rRNA. May be needed both before and after RbfA during the maturation of 16S rRNA. It has affinity for free ribosomal 30S subunits but not for 70S ribosomes.</text>
</comment>
<dbReference type="GO" id="GO:0005840">
    <property type="term" value="C:ribosome"/>
    <property type="evidence" value="ECO:0007669"/>
    <property type="project" value="InterPro"/>
</dbReference>
<comment type="domain">
    <text evidence="5">The PRC barrel domain binds ribosomal protein uS19.</text>
</comment>
<evidence type="ECO:0000256" key="4">
    <source>
        <dbReference type="ARBA" id="ARBA00023186"/>
    </source>
</evidence>
<dbReference type="Gene3D" id="2.40.30.60">
    <property type="entry name" value="RimM"/>
    <property type="match status" value="1"/>
</dbReference>
<keyword evidence="3 5" id="KW-0698">rRNA processing</keyword>
<evidence type="ECO:0000313" key="9">
    <source>
        <dbReference type="EMBL" id="GEB98235.1"/>
    </source>
</evidence>
<keyword evidence="10" id="KW-1185">Reference proteome</keyword>
<dbReference type="EMBL" id="BJNB01000028">
    <property type="protein sequence ID" value="GEB98235.1"/>
    <property type="molecule type" value="Genomic_DNA"/>
</dbReference>
<gene>
    <name evidence="5 9" type="primary">rimM</name>
    <name evidence="9" type="ORF">CFL01nite_17300</name>
    <name evidence="8" type="ORF">CFLV_07820</name>
</gene>
<dbReference type="InterPro" id="IPR011961">
    <property type="entry name" value="RimM"/>
</dbReference>
<dbReference type="GO" id="GO:0005737">
    <property type="term" value="C:cytoplasm"/>
    <property type="evidence" value="ECO:0007669"/>
    <property type="project" value="UniProtKB-SubCell"/>
</dbReference>
<evidence type="ECO:0000256" key="1">
    <source>
        <dbReference type="ARBA" id="ARBA00022490"/>
    </source>
</evidence>
<evidence type="ECO:0000313" key="8">
    <source>
        <dbReference type="EMBL" id="APT87106.1"/>
    </source>
</evidence>
<dbReference type="OrthoDB" id="5381335at2"/>
<dbReference type="Pfam" id="PF24986">
    <property type="entry name" value="PRC_RimM"/>
    <property type="match status" value="1"/>
</dbReference>
<dbReference type="SUPFAM" id="SSF50346">
    <property type="entry name" value="PRC-barrel domain"/>
    <property type="match status" value="1"/>
</dbReference>
<dbReference type="EMBL" id="CP009246">
    <property type="protein sequence ID" value="APT87106.1"/>
    <property type="molecule type" value="Genomic_DNA"/>
</dbReference>
<dbReference type="Proteomes" id="UP000315353">
    <property type="component" value="Unassembled WGS sequence"/>
</dbReference>
<evidence type="ECO:0000256" key="2">
    <source>
        <dbReference type="ARBA" id="ARBA00022517"/>
    </source>
</evidence>
<comment type="subunit">
    <text evidence="5">Binds ribosomal protein uS19.</text>
</comment>
<evidence type="ECO:0000313" key="11">
    <source>
        <dbReference type="Proteomes" id="UP000315353"/>
    </source>
</evidence>
<dbReference type="RefSeq" id="WP_075730044.1">
    <property type="nucleotide sequence ID" value="NZ_BJNB01000028.1"/>
</dbReference>
<keyword evidence="2 5" id="KW-0690">Ribosome biogenesis</keyword>
<dbReference type="HAMAP" id="MF_00014">
    <property type="entry name" value="Ribosome_mat_RimM"/>
    <property type="match status" value="1"/>
</dbReference>
<dbReference type="PANTHER" id="PTHR33692">
    <property type="entry name" value="RIBOSOME MATURATION FACTOR RIMM"/>
    <property type="match status" value="1"/>
</dbReference>
<dbReference type="InterPro" id="IPR011033">
    <property type="entry name" value="PRC_barrel-like_sf"/>
</dbReference>
<feature type="domain" description="RimM N-terminal" evidence="6">
    <location>
        <begin position="5"/>
        <end position="84"/>
    </location>
</feature>
<evidence type="ECO:0000313" key="10">
    <source>
        <dbReference type="Proteomes" id="UP000185479"/>
    </source>
</evidence>
<dbReference type="PANTHER" id="PTHR33692:SF1">
    <property type="entry name" value="RIBOSOME MATURATION FACTOR RIMM"/>
    <property type="match status" value="1"/>
</dbReference>
<evidence type="ECO:0000259" key="6">
    <source>
        <dbReference type="Pfam" id="PF01782"/>
    </source>
</evidence>
<evidence type="ECO:0000256" key="5">
    <source>
        <dbReference type="HAMAP-Rule" id="MF_00014"/>
    </source>
</evidence>
<reference evidence="8 10" key="1">
    <citation type="submission" date="2014-08" db="EMBL/GenBank/DDBJ databases">
        <title>Complete genome sequence of Corynebacterium flavescens OJ8(T)(=DSM 20296(T)), isolated from cheese.</title>
        <authorList>
            <person name="Ruckert C."/>
            <person name="Albersmeier A."/>
            <person name="Winkler A."/>
            <person name="Kalinowski J."/>
        </authorList>
    </citation>
    <scope>NUCLEOTIDE SEQUENCE [LARGE SCALE GENOMIC DNA]</scope>
    <source>
        <strain evidence="8 10">OJ8</strain>
    </source>
</reference>
<organism evidence="8 10">
    <name type="scientific">Corynebacterium flavescens</name>
    <dbReference type="NCBI Taxonomy" id="28028"/>
    <lineage>
        <taxon>Bacteria</taxon>
        <taxon>Bacillati</taxon>
        <taxon>Actinomycetota</taxon>
        <taxon>Actinomycetes</taxon>
        <taxon>Mycobacteriales</taxon>
        <taxon>Corynebacteriaceae</taxon>
        <taxon>Corynebacterium</taxon>
    </lineage>
</organism>
<dbReference type="InterPro" id="IPR056792">
    <property type="entry name" value="PRC_RimM"/>
</dbReference>
<dbReference type="NCBIfam" id="TIGR02273">
    <property type="entry name" value="16S_RimM"/>
    <property type="match status" value="1"/>
</dbReference>
<sequence>MELMIGRVTKSHGIKGEVSVDITTEDPQARFAVGQVLHGRQGAKSHELTVASVRPHKGRLLVSFEEIPDRTQADGLRGTQFFAPPLESEDDDGFYDHELEGLRVMHEGQDIGKVTGVTHGLTQSLLEVELEGGKAALIPFVEEIVPEVDLTEGICVITPPEGLLEL</sequence>
<dbReference type="InterPro" id="IPR009000">
    <property type="entry name" value="Transl_B-barrel_sf"/>
</dbReference>
<comment type="subcellular location">
    <subcellularLocation>
        <location evidence="5">Cytoplasm</location>
    </subcellularLocation>
</comment>
<dbReference type="STRING" id="28028.CFLV_07820"/>
<dbReference type="InterPro" id="IPR002676">
    <property type="entry name" value="RimM_N"/>
</dbReference>
<dbReference type="GO" id="GO:0006364">
    <property type="term" value="P:rRNA processing"/>
    <property type="evidence" value="ECO:0007669"/>
    <property type="project" value="UniProtKB-UniRule"/>
</dbReference>
<dbReference type="GO" id="GO:0043022">
    <property type="term" value="F:ribosome binding"/>
    <property type="evidence" value="ECO:0007669"/>
    <property type="project" value="InterPro"/>
</dbReference>
<accession>A0A1L7CMN0</accession>
<protein>
    <recommendedName>
        <fullName evidence="5">Ribosome maturation factor RimM</fullName>
    </recommendedName>
</protein>
<comment type="similarity">
    <text evidence="5">Belongs to the RimM family.</text>
</comment>
<dbReference type="KEGG" id="cfc:CFLV_07820"/>
<proteinExistence type="inferred from homology"/>
<evidence type="ECO:0000259" key="7">
    <source>
        <dbReference type="Pfam" id="PF24986"/>
    </source>
</evidence>
<dbReference type="InterPro" id="IPR036976">
    <property type="entry name" value="RimM_N_sf"/>
</dbReference>
<reference evidence="9 11" key="2">
    <citation type="submission" date="2019-06" db="EMBL/GenBank/DDBJ databases">
        <title>Whole genome shotgun sequence of Corynebacterium flavescens NBRC 14136.</title>
        <authorList>
            <person name="Hosoyama A."/>
            <person name="Uohara A."/>
            <person name="Ohji S."/>
            <person name="Ichikawa N."/>
        </authorList>
    </citation>
    <scope>NUCLEOTIDE SEQUENCE [LARGE SCALE GENOMIC DNA]</scope>
    <source>
        <strain evidence="9 11">NBRC 14136</strain>
    </source>
</reference>
<dbReference type="GO" id="GO:0042274">
    <property type="term" value="P:ribosomal small subunit biogenesis"/>
    <property type="evidence" value="ECO:0007669"/>
    <property type="project" value="UniProtKB-UniRule"/>
</dbReference>